<evidence type="ECO:0000313" key="4">
    <source>
        <dbReference type="EMBL" id="MFC3197718.1"/>
    </source>
</evidence>
<dbReference type="Pfam" id="PF04773">
    <property type="entry name" value="FecR"/>
    <property type="match status" value="1"/>
</dbReference>
<dbReference type="Pfam" id="PF16344">
    <property type="entry name" value="FecR_C"/>
    <property type="match status" value="1"/>
</dbReference>
<accession>A0ABV7JI09</accession>
<keyword evidence="1" id="KW-0472">Membrane</keyword>
<feature type="domain" description="Protein FecR C-terminal" evidence="3">
    <location>
        <begin position="252"/>
        <end position="306"/>
    </location>
</feature>
<dbReference type="RefSeq" id="WP_379021675.1">
    <property type="nucleotide sequence ID" value="NZ_JBHRTA010000029.1"/>
</dbReference>
<keyword evidence="1" id="KW-0812">Transmembrane</keyword>
<sequence>MNIQRFNELINRYSDGQLSPEETDELMHLLKELEECELTWDDEIHGDLDSFKDEMHYKSIAKLKKYQRKGQFVKLAALILVVLTPLLLIYKSRSTISDFLSPTQMNILATAGEVKEIELKDGTKVWLNSGSTLYYPEEFKSSGPRYVELVGEAFFEVKHSDNQQFVIKSGDLETTVLGTSFNIRSYPDEETGEVTVLSGKVRIETLLQSEIKRAEAIFLEKDQKVVFSKITQKLAKHDTKAADDILWKEGLLKFVGVPLFKVLASLERHYQITIKYNNEIKNCPVFADFKGESPDNVLQILALSLNGRVIKESGHFFLDGKTCE</sequence>
<dbReference type="PIRSF" id="PIRSF018266">
    <property type="entry name" value="FecR"/>
    <property type="match status" value="1"/>
</dbReference>
<evidence type="ECO:0000259" key="3">
    <source>
        <dbReference type="Pfam" id="PF16344"/>
    </source>
</evidence>
<comment type="caution">
    <text evidence="4">The sequence shown here is derived from an EMBL/GenBank/DDBJ whole genome shotgun (WGS) entry which is preliminary data.</text>
</comment>
<gene>
    <name evidence="4" type="ORF">ACFOET_08845</name>
</gene>
<protein>
    <submittedName>
        <fullName evidence="4">FecR family protein</fullName>
    </submittedName>
</protein>
<dbReference type="EMBL" id="JBHRTA010000029">
    <property type="protein sequence ID" value="MFC3197718.1"/>
    <property type="molecule type" value="Genomic_DNA"/>
</dbReference>
<proteinExistence type="predicted"/>
<dbReference type="Gene3D" id="2.60.120.1440">
    <property type="match status" value="1"/>
</dbReference>
<dbReference type="PANTHER" id="PTHR30273:SF2">
    <property type="entry name" value="PROTEIN FECR"/>
    <property type="match status" value="1"/>
</dbReference>
<dbReference type="InterPro" id="IPR006860">
    <property type="entry name" value="FecR"/>
</dbReference>
<organism evidence="4 5">
    <name type="scientific">Parapedobacter deserti</name>
    <dbReference type="NCBI Taxonomy" id="1912957"/>
    <lineage>
        <taxon>Bacteria</taxon>
        <taxon>Pseudomonadati</taxon>
        <taxon>Bacteroidota</taxon>
        <taxon>Sphingobacteriia</taxon>
        <taxon>Sphingobacteriales</taxon>
        <taxon>Sphingobacteriaceae</taxon>
        <taxon>Parapedobacter</taxon>
    </lineage>
</organism>
<feature type="transmembrane region" description="Helical" evidence="1">
    <location>
        <begin position="72"/>
        <end position="90"/>
    </location>
</feature>
<dbReference type="PANTHER" id="PTHR30273">
    <property type="entry name" value="PERIPLASMIC SIGNAL SENSOR AND SIGMA FACTOR ACTIVATOR FECR-RELATED"/>
    <property type="match status" value="1"/>
</dbReference>
<evidence type="ECO:0000256" key="1">
    <source>
        <dbReference type="SAM" id="Phobius"/>
    </source>
</evidence>
<dbReference type="InterPro" id="IPR012373">
    <property type="entry name" value="Ferrdict_sens_TM"/>
</dbReference>
<feature type="domain" description="FecR protein" evidence="2">
    <location>
        <begin position="110"/>
        <end position="202"/>
    </location>
</feature>
<dbReference type="InterPro" id="IPR032508">
    <property type="entry name" value="FecR_C"/>
</dbReference>
<reference evidence="5" key="1">
    <citation type="journal article" date="2019" name="Int. J. Syst. Evol. Microbiol.">
        <title>The Global Catalogue of Microorganisms (GCM) 10K type strain sequencing project: providing services to taxonomists for standard genome sequencing and annotation.</title>
        <authorList>
            <consortium name="The Broad Institute Genomics Platform"/>
            <consortium name="The Broad Institute Genome Sequencing Center for Infectious Disease"/>
            <person name="Wu L."/>
            <person name="Ma J."/>
        </authorList>
    </citation>
    <scope>NUCLEOTIDE SEQUENCE [LARGE SCALE GENOMIC DNA]</scope>
    <source>
        <strain evidence="5">KCTC 52416</strain>
    </source>
</reference>
<evidence type="ECO:0000313" key="5">
    <source>
        <dbReference type="Proteomes" id="UP001595526"/>
    </source>
</evidence>
<dbReference type="Gene3D" id="3.55.50.30">
    <property type="match status" value="1"/>
</dbReference>
<keyword evidence="5" id="KW-1185">Reference proteome</keyword>
<evidence type="ECO:0000259" key="2">
    <source>
        <dbReference type="Pfam" id="PF04773"/>
    </source>
</evidence>
<name>A0ABV7JI09_9SPHI</name>
<keyword evidence="1" id="KW-1133">Transmembrane helix</keyword>
<dbReference type="Proteomes" id="UP001595526">
    <property type="component" value="Unassembled WGS sequence"/>
</dbReference>